<dbReference type="Gene3D" id="3.40.630.30">
    <property type="match status" value="1"/>
</dbReference>
<dbReference type="OrthoDB" id="125295at2157"/>
<dbReference type="GO" id="GO:0016747">
    <property type="term" value="F:acyltransferase activity, transferring groups other than amino-acyl groups"/>
    <property type="evidence" value="ECO:0007669"/>
    <property type="project" value="InterPro"/>
</dbReference>
<dbReference type="AlphaFoldDB" id="A0A8T4GWH3"/>
<feature type="domain" description="N-acetyltransferase" evidence="1">
    <location>
        <begin position="107"/>
        <end position="247"/>
    </location>
</feature>
<comment type="caution">
    <text evidence="2">The sequence shown here is derived from an EMBL/GenBank/DDBJ whole genome shotgun (WGS) entry which is preliminary data.</text>
</comment>
<dbReference type="InterPro" id="IPR000182">
    <property type="entry name" value="GNAT_dom"/>
</dbReference>
<evidence type="ECO:0000259" key="1">
    <source>
        <dbReference type="PROSITE" id="PS51186"/>
    </source>
</evidence>
<reference evidence="2" key="1">
    <citation type="submission" date="2021-03" db="EMBL/GenBank/DDBJ databases">
        <title>Genomic Encyclopedia of Type Strains, Phase IV (KMG-IV): sequencing the most valuable type-strain genomes for metagenomic binning, comparative biology and taxonomic classification.</title>
        <authorList>
            <person name="Goeker M."/>
        </authorList>
    </citation>
    <scope>NUCLEOTIDE SEQUENCE</scope>
    <source>
        <strain evidence="2">DSM 26232</strain>
    </source>
</reference>
<evidence type="ECO:0000313" key="2">
    <source>
        <dbReference type="EMBL" id="MBP1987471.1"/>
    </source>
</evidence>
<proteinExistence type="predicted"/>
<dbReference type="CDD" id="cd04301">
    <property type="entry name" value="NAT_SF"/>
    <property type="match status" value="1"/>
</dbReference>
<dbReference type="Pfam" id="PF00583">
    <property type="entry name" value="Acetyltransf_1"/>
    <property type="match status" value="1"/>
</dbReference>
<name>A0A8T4GWH3_9EURY</name>
<accession>A0A8T4GWH3</accession>
<evidence type="ECO:0000313" key="3">
    <source>
        <dbReference type="Proteomes" id="UP000823736"/>
    </source>
</evidence>
<dbReference type="Proteomes" id="UP000823736">
    <property type="component" value="Unassembled WGS sequence"/>
</dbReference>
<protein>
    <submittedName>
        <fullName evidence="2">RimJ/RimL family protein N-acetyltransferase</fullName>
    </submittedName>
</protein>
<organism evidence="2 3">
    <name type="scientific">Halolamina salifodinae</name>
    <dbReference type="NCBI Taxonomy" id="1202767"/>
    <lineage>
        <taxon>Archaea</taxon>
        <taxon>Methanobacteriati</taxon>
        <taxon>Methanobacteriota</taxon>
        <taxon>Stenosarchaea group</taxon>
        <taxon>Halobacteria</taxon>
        <taxon>Halobacteriales</taxon>
        <taxon>Haloferacaceae</taxon>
    </lineage>
</organism>
<gene>
    <name evidence="2" type="ORF">J2753_001972</name>
</gene>
<dbReference type="RefSeq" id="WP_209491740.1">
    <property type="nucleotide sequence ID" value="NZ_JAGGLC010000004.1"/>
</dbReference>
<dbReference type="InterPro" id="IPR016181">
    <property type="entry name" value="Acyl_CoA_acyltransferase"/>
</dbReference>
<keyword evidence="3" id="KW-1185">Reference proteome</keyword>
<dbReference type="PROSITE" id="PS51186">
    <property type="entry name" value="GNAT"/>
    <property type="match status" value="1"/>
</dbReference>
<dbReference type="SUPFAM" id="SSF55729">
    <property type="entry name" value="Acyl-CoA N-acyltransferases (Nat)"/>
    <property type="match status" value="1"/>
</dbReference>
<dbReference type="EMBL" id="JAGGLC010000004">
    <property type="protein sequence ID" value="MBP1987471.1"/>
    <property type="molecule type" value="Genomic_DNA"/>
</dbReference>
<sequence>MALAPDTEDRIARYWAERLGCSPAAFRESGVTVTGHANEETIRLLRRQNALVVAVPADLGDATAGHSEAVFDADFPGTDAVERALADTDTAIDAVHGPYVLWYVDQPAFSPVESDARLLVGADESAFERLRERVPEADWARASPTFRPGQTAGLFESERLVAVATLTHLPLPDVGVVVDPEHRGRGYGRAVVSAITAAAFDATADAVVRYRTPASAAASLSLAESLGFERWARSAVLVLDRGQTGSP</sequence>